<comment type="caution">
    <text evidence="3">The sequence shown here is derived from an EMBL/GenBank/DDBJ whole genome shotgun (WGS) entry which is preliminary data.</text>
</comment>
<evidence type="ECO:0000256" key="1">
    <source>
        <dbReference type="SAM" id="MobiDB-lite"/>
    </source>
</evidence>
<feature type="domain" description="VWFD" evidence="2">
    <location>
        <begin position="1"/>
        <end position="175"/>
    </location>
</feature>
<dbReference type="Proteomes" id="UP000770661">
    <property type="component" value="Unassembled WGS sequence"/>
</dbReference>
<evidence type="ECO:0000313" key="3">
    <source>
        <dbReference type="EMBL" id="KAG0718314.1"/>
    </source>
</evidence>
<dbReference type="PANTHER" id="PTHR37860:SF1">
    <property type="match status" value="1"/>
</dbReference>
<dbReference type="PROSITE" id="PS51233">
    <property type="entry name" value="VWFD"/>
    <property type="match status" value="1"/>
</dbReference>
<dbReference type="Pfam" id="PF00094">
    <property type="entry name" value="VWD"/>
    <property type="match status" value="1"/>
</dbReference>
<dbReference type="InterPro" id="IPR001846">
    <property type="entry name" value="VWF_type-D"/>
</dbReference>
<feature type="region of interest" description="Disordered" evidence="1">
    <location>
        <begin position="444"/>
        <end position="470"/>
    </location>
</feature>
<dbReference type="AlphaFoldDB" id="A0A8J4Y8Q5"/>
<keyword evidence="4" id="KW-1185">Reference proteome</keyword>
<protein>
    <recommendedName>
        <fullName evidence="2">VWFD domain-containing protein</fullName>
    </recommendedName>
</protein>
<sequence>MVFGWDQAITWDGRQVTPLLTNACRHLLVLLTQAAAPTAVTLHMEDLNTRPREVLTFFSGSNTVTLDSQLKMTYNSRHIRQPLLEAGELTLRWARDVASVTSAVGLSLECQLDQPLCRLLVSDQHFAGTVGLLGVFDYDNSTDFMTSRWEMPATEEEWVQSWRVGTQGSVPRSCRSPTSHRHTDTTAPTSSTALTLPTGKWCFRSVPPSPYLQTCQAGWECASQHAFLHACARHYHELKPNLTCSSCLTEETQEEGKEGLRREVVIITDFECWSDPQDLITALARDPKRPNKVMIRYIGRGPPIEGPFQDVAETVVDNGASPVDSILNAALLDFSERALKSIIFFDCQHPQCVVSSRAPETTKLRESLLTLGIQLHVITMDSLTILGRQSLSRRASRQLIGLDGRTAYLLSHARKKKVKGKRNIRRHLEVPIGNTCTHLAVEDSDDEYDDDDDYNLRSRGRKRHKTRGGA</sequence>
<proteinExistence type="predicted"/>
<evidence type="ECO:0000259" key="2">
    <source>
        <dbReference type="PROSITE" id="PS51233"/>
    </source>
</evidence>
<organism evidence="3 4">
    <name type="scientific">Chionoecetes opilio</name>
    <name type="common">Atlantic snow crab</name>
    <name type="synonym">Cancer opilio</name>
    <dbReference type="NCBI Taxonomy" id="41210"/>
    <lineage>
        <taxon>Eukaryota</taxon>
        <taxon>Metazoa</taxon>
        <taxon>Ecdysozoa</taxon>
        <taxon>Arthropoda</taxon>
        <taxon>Crustacea</taxon>
        <taxon>Multicrustacea</taxon>
        <taxon>Malacostraca</taxon>
        <taxon>Eumalacostraca</taxon>
        <taxon>Eucarida</taxon>
        <taxon>Decapoda</taxon>
        <taxon>Pleocyemata</taxon>
        <taxon>Brachyura</taxon>
        <taxon>Eubrachyura</taxon>
        <taxon>Majoidea</taxon>
        <taxon>Majidae</taxon>
        <taxon>Chionoecetes</taxon>
    </lineage>
</organism>
<name>A0A8J4Y8Q5_CHIOP</name>
<feature type="compositionally biased region" description="Acidic residues" evidence="1">
    <location>
        <begin position="444"/>
        <end position="453"/>
    </location>
</feature>
<dbReference type="OrthoDB" id="6351146at2759"/>
<reference evidence="3" key="1">
    <citation type="submission" date="2020-07" db="EMBL/GenBank/DDBJ databases">
        <title>The High-quality genome of the commercially important snow crab, Chionoecetes opilio.</title>
        <authorList>
            <person name="Jeong J.-H."/>
            <person name="Ryu S."/>
        </authorList>
    </citation>
    <scope>NUCLEOTIDE SEQUENCE</scope>
    <source>
        <strain evidence="3">MADBK_172401_WGS</strain>
        <tissue evidence="3">Digestive gland</tissue>
    </source>
</reference>
<feature type="compositionally biased region" description="Basic residues" evidence="1">
    <location>
        <begin position="458"/>
        <end position="470"/>
    </location>
</feature>
<dbReference type="EMBL" id="JACEEZ010016236">
    <property type="protein sequence ID" value="KAG0718314.1"/>
    <property type="molecule type" value="Genomic_DNA"/>
</dbReference>
<gene>
    <name evidence="3" type="ORF">GWK47_052628</name>
</gene>
<accession>A0A8J4Y8Q5</accession>
<evidence type="ECO:0000313" key="4">
    <source>
        <dbReference type="Proteomes" id="UP000770661"/>
    </source>
</evidence>
<dbReference type="PANTHER" id="PTHR37860">
    <property type="entry name" value="AGAP008810-PA"/>
    <property type="match status" value="1"/>
</dbReference>
<feature type="region of interest" description="Disordered" evidence="1">
    <location>
        <begin position="169"/>
        <end position="191"/>
    </location>
</feature>